<dbReference type="Proteomes" id="UP000232722">
    <property type="component" value="Unassembled WGS sequence"/>
</dbReference>
<comment type="caution">
    <text evidence="2">The sequence shown here is derived from an EMBL/GenBank/DDBJ whole genome shotgun (WGS) entry which is preliminary data.</text>
</comment>
<evidence type="ECO:0000313" key="3">
    <source>
        <dbReference type="Proteomes" id="UP000232722"/>
    </source>
</evidence>
<evidence type="ECO:0000313" key="2">
    <source>
        <dbReference type="EMBL" id="PKB97325.1"/>
    </source>
</evidence>
<protein>
    <submittedName>
        <fullName evidence="2">Uncharacterized protein</fullName>
    </submittedName>
</protein>
<feature type="compositionally biased region" description="Basic and acidic residues" evidence="1">
    <location>
        <begin position="82"/>
        <end position="111"/>
    </location>
</feature>
<feature type="compositionally biased region" description="Polar residues" evidence="1">
    <location>
        <begin position="72"/>
        <end position="81"/>
    </location>
</feature>
<dbReference type="AlphaFoldDB" id="A0A2N0NRZ4"/>
<dbReference type="VEuPathDB" id="FungiDB:RhiirFUN_001875"/>
<proteinExistence type="predicted"/>
<dbReference type="VEuPathDB" id="FungiDB:RhiirFUN_009447"/>
<feature type="compositionally biased region" description="Basic residues" evidence="1">
    <location>
        <begin position="112"/>
        <end position="121"/>
    </location>
</feature>
<accession>A0A2N0NRZ4</accession>
<dbReference type="VEuPathDB" id="FungiDB:FUN_007299"/>
<sequence length="121" mass="14363">MDEIPKNLWNAYSGKYQDHVTISTIDSTIKSENVDERVVYIEDLEKRKQAYGICGEFIKKQHDYLEKKNYLGKSSSNTKSSRNGEKERETSVETVQKYKEKSSDEYRDNQKNNRHRAYKDR</sequence>
<reference evidence="2 3" key="1">
    <citation type="submission" date="2016-04" db="EMBL/GenBank/DDBJ databases">
        <title>Genome analyses suggest a sexual origin of heterokaryosis in a supposedly ancient asexual fungus.</title>
        <authorList>
            <person name="Ropars J."/>
            <person name="Sedzielewska K."/>
            <person name="Noel J."/>
            <person name="Charron P."/>
            <person name="Farinelli L."/>
            <person name="Marton T."/>
            <person name="Kruger M."/>
            <person name="Pelin A."/>
            <person name="Brachmann A."/>
            <person name="Corradi N."/>
        </authorList>
    </citation>
    <scope>NUCLEOTIDE SEQUENCE [LARGE SCALE GENOMIC DNA]</scope>
    <source>
        <strain evidence="2 3">A5</strain>
    </source>
</reference>
<organism evidence="2 3">
    <name type="scientific">Rhizophagus irregularis</name>
    <dbReference type="NCBI Taxonomy" id="588596"/>
    <lineage>
        <taxon>Eukaryota</taxon>
        <taxon>Fungi</taxon>
        <taxon>Fungi incertae sedis</taxon>
        <taxon>Mucoromycota</taxon>
        <taxon>Glomeromycotina</taxon>
        <taxon>Glomeromycetes</taxon>
        <taxon>Glomerales</taxon>
        <taxon>Glomeraceae</taxon>
        <taxon>Rhizophagus</taxon>
    </lineage>
</organism>
<reference evidence="2 3" key="2">
    <citation type="submission" date="2017-09" db="EMBL/GenBank/DDBJ databases">
        <title>Extensive intraspecific genome diversity in a model arbuscular mycorrhizal fungus.</title>
        <authorList>
            <person name="Chen E.C."/>
            <person name="Morin E."/>
            <person name="Beaudet D."/>
            <person name="Noel J."/>
            <person name="Ndikumana S."/>
            <person name="Charron P."/>
            <person name="St-Onge C."/>
            <person name="Giorgi J."/>
            <person name="Grigoriev I.V."/>
            <person name="Roux C."/>
            <person name="Martin F.M."/>
            <person name="Corradi N."/>
        </authorList>
    </citation>
    <scope>NUCLEOTIDE SEQUENCE [LARGE SCALE GENOMIC DNA]</scope>
    <source>
        <strain evidence="2 3">A5</strain>
    </source>
</reference>
<evidence type="ECO:0000256" key="1">
    <source>
        <dbReference type="SAM" id="MobiDB-lite"/>
    </source>
</evidence>
<name>A0A2N0NRZ4_9GLOM</name>
<feature type="region of interest" description="Disordered" evidence="1">
    <location>
        <begin position="69"/>
        <end position="121"/>
    </location>
</feature>
<gene>
    <name evidence="2" type="ORF">RhiirA5_433349</name>
</gene>
<dbReference type="EMBL" id="LLXJ01003271">
    <property type="protein sequence ID" value="PKB97325.1"/>
    <property type="molecule type" value="Genomic_DNA"/>
</dbReference>